<dbReference type="Gene3D" id="1.10.10.10">
    <property type="entry name" value="Winged helix-like DNA-binding domain superfamily/Winged helix DNA-binding domain"/>
    <property type="match status" value="1"/>
</dbReference>
<dbReference type="Proteomes" id="UP001318860">
    <property type="component" value="Unassembled WGS sequence"/>
</dbReference>
<dbReference type="Gene3D" id="3.80.10.10">
    <property type="entry name" value="Ribonuclease Inhibitor"/>
    <property type="match status" value="1"/>
</dbReference>
<evidence type="ECO:0000259" key="12">
    <source>
        <dbReference type="Pfam" id="PF23559"/>
    </source>
</evidence>
<dbReference type="SUPFAM" id="SSF52058">
    <property type="entry name" value="L domain-like"/>
    <property type="match status" value="1"/>
</dbReference>
<evidence type="ECO:0000256" key="1">
    <source>
        <dbReference type="ARBA" id="ARBA00002074"/>
    </source>
</evidence>
<dbReference type="Gene3D" id="3.40.50.300">
    <property type="entry name" value="P-loop containing nucleotide triphosphate hydrolases"/>
    <property type="match status" value="1"/>
</dbReference>
<dbReference type="PRINTS" id="PR00364">
    <property type="entry name" value="DISEASERSIST"/>
</dbReference>
<dbReference type="InterPro" id="IPR036388">
    <property type="entry name" value="WH-like_DNA-bd_sf"/>
</dbReference>
<evidence type="ECO:0000256" key="4">
    <source>
        <dbReference type="ARBA" id="ARBA00022490"/>
    </source>
</evidence>
<keyword evidence="6" id="KW-0381">Hypersensitive response</keyword>
<feature type="domain" description="Disease resistance protein winged helix" evidence="12">
    <location>
        <begin position="267"/>
        <end position="338"/>
    </location>
</feature>
<evidence type="ECO:0008006" key="15">
    <source>
        <dbReference type="Google" id="ProtNLM"/>
    </source>
</evidence>
<evidence type="ECO:0000256" key="10">
    <source>
        <dbReference type="ARBA" id="ARBA00022840"/>
    </source>
</evidence>
<dbReference type="SUPFAM" id="SSF52540">
    <property type="entry name" value="P-loop containing nucleoside triphosphate hydrolases"/>
    <property type="match status" value="1"/>
</dbReference>
<keyword evidence="8" id="KW-0547">Nucleotide-binding</keyword>
<dbReference type="PANTHER" id="PTHR23155:SF1152">
    <property type="entry name" value="AAA+ ATPASE DOMAIN-CONTAINING PROTEIN"/>
    <property type="match status" value="1"/>
</dbReference>
<evidence type="ECO:0000256" key="3">
    <source>
        <dbReference type="ARBA" id="ARBA00008894"/>
    </source>
</evidence>
<comment type="caution">
    <text evidence="13">The sequence shown here is derived from an EMBL/GenBank/DDBJ whole genome shotgun (WGS) entry which is preliminary data.</text>
</comment>
<dbReference type="InterPro" id="IPR027417">
    <property type="entry name" value="P-loop_NTPase"/>
</dbReference>
<dbReference type="InterPro" id="IPR044974">
    <property type="entry name" value="Disease_R_plants"/>
</dbReference>
<name>A0ABR0WML9_REHGL</name>
<evidence type="ECO:0000256" key="5">
    <source>
        <dbReference type="ARBA" id="ARBA00022614"/>
    </source>
</evidence>
<dbReference type="InterPro" id="IPR002182">
    <property type="entry name" value="NB-ARC"/>
</dbReference>
<keyword evidence="9" id="KW-0611">Plant defense</keyword>
<comment type="subcellular location">
    <subcellularLocation>
        <location evidence="2">Cytoplasm</location>
    </subcellularLocation>
</comment>
<evidence type="ECO:0000256" key="7">
    <source>
        <dbReference type="ARBA" id="ARBA00022737"/>
    </source>
</evidence>
<feature type="domain" description="NB-ARC" evidence="11">
    <location>
        <begin position="15"/>
        <end position="182"/>
    </location>
</feature>
<keyword evidence="5" id="KW-0433">Leucine-rich repeat</keyword>
<evidence type="ECO:0000256" key="2">
    <source>
        <dbReference type="ARBA" id="ARBA00004496"/>
    </source>
</evidence>
<keyword evidence="14" id="KW-1185">Reference proteome</keyword>
<keyword evidence="4" id="KW-0963">Cytoplasm</keyword>
<evidence type="ECO:0000256" key="9">
    <source>
        <dbReference type="ARBA" id="ARBA00022821"/>
    </source>
</evidence>
<evidence type="ECO:0000313" key="13">
    <source>
        <dbReference type="EMBL" id="KAK6148791.1"/>
    </source>
</evidence>
<keyword evidence="7" id="KW-0677">Repeat</keyword>
<dbReference type="InterPro" id="IPR032675">
    <property type="entry name" value="LRR_dom_sf"/>
</dbReference>
<sequence>MVQNMTRMGFDDVLIEIMDKLTGQQSNRQIIPIVGMGGIGKTTLARNIYVNPLIVHHFDILAWTTISQEYNAKESLLEVLLCLKTIENRESLSQFGEDVLGEKLYKSLLGRRYLIVMDDIWNIKVWDKMKFFFPNNSNGSRILITTRLSNLASELSGSHGHEMNFLDEEKSWDLLRKHVFGEESFPLELEETGKKIAKSCKGLPLSIVVVGGFLAKSQKTRAYWEYVAENLNSIVNLEDDKRCLKILYMSYKQLPVHLKPCFLYMGVFPEDARIRVSRLIKLWVAEGFLKPVHGKSLEMVAEEYLEDLIHRNLILVSKLGSTGKIKFCNIHDLLRDLCLSEAQRERFLSVVKMDRLKWDRARLGMHENQPRMGRFFKSFDSGPVPASLTRSLICDFLGDILPSLKVRLLRVLEAVGWRSMVKDLAFMKAILQLVNLRYLVPDFGFVEVPRDYFCSIHRFWNLQTLIVESFQEITAPIEFWKMTHLRHINFYRLHLPDPHICRRDDFILGNLQTLQTVMNFEIVEKVVKRIPNIKKLKIHYMVLGKIQVLPYCLNNLGRLHKLEFLTLSSNYSVSSEIPRNLSFPHSLKKLTLQHSRLHWEDVTTKIGSLPHLQVIKLRVGSFIGPEWETVEGQFCSLKFLLIEGVNLEHWRTDSTHFPCLEHLILRRLYRLKEIPSEIGEISTLQSIELQHCADSAIISAKEILKEQEDLGNIGLHVRVRLRNKNKVVECLASHNFIVDL</sequence>
<dbReference type="InterPro" id="IPR042197">
    <property type="entry name" value="Apaf_helical"/>
</dbReference>
<comment type="function">
    <text evidence="1">Confers resistance to late blight (Phytophthora infestans) races carrying the avirulence gene Avr1. Resistance proteins guard the plant against pathogens that contain an appropriate avirulence protein via an indirect interaction with this avirulence protein. That triggers a defense system including the hypersensitive response, which restricts the pathogen growth.</text>
</comment>
<dbReference type="PANTHER" id="PTHR23155">
    <property type="entry name" value="DISEASE RESISTANCE PROTEIN RP"/>
    <property type="match status" value="1"/>
</dbReference>
<dbReference type="EMBL" id="JABTTQ020000009">
    <property type="protein sequence ID" value="KAK6148791.1"/>
    <property type="molecule type" value="Genomic_DNA"/>
</dbReference>
<organism evidence="13 14">
    <name type="scientific">Rehmannia glutinosa</name>
    <name type="common">Chinese foxglove</name>
    <dbReference type="NCBI Taxonomy" id="99300"/>
    <lineage>
        <taxon>Eukaryota</taxon>
        <taxon>Viridiplantae</taxon>
        <taxon>Streptophyta</taxon>
        <taxon>Embryophyta</taxon>
        <taxon>Tracheophyta</taxon>
        <taxon>Spermatophyta</taxon>
        <taxon>Magnoliopsida</taxon>
        <taxon>eudicotyledons</taxon>
        <taxon>Gunneridae</taxon>
        <taxon>Pentapetalae</taxon>
        <taxon>asterids</taxon>
        <taxon>lamiids</taxon>
        <taxon>Lamiales</taxon>
        <taxon>Orobanchaceae</taxon>
        <taxon>Rehmannieae</taxon>
        <taxon>Rehmannia</taxon>
    </lineage>
</organism>
<gene>
    <name evidence="13" type="ORF">DH2020_016316</name>
</gene>
<dbReference type="Pfam" id="PF00931">
    <property type="entry name" value="NB-ARC"/>
    <property type="match status" value="1"/>
</dbReference>
<comment type="similarity">
    <text evidence="3">Belongs to the disease resistance NB-LRR family.</text>
</comment>
<accession>A0ABR0WML9</accession>
<evidence type="ECO:0000313" key="14">
    <source>
        <dbReference type="Proteomes" id="UP001318860"/>
    </source>
</evidence>
<proteinExistence type="inferred from homology"/>
<evidence type="ECO:0000259" key="11">
    <source>
        <dbReference type="Pfam" id="PF00931"/>
    </source>
</evidence>
<protein>
    <recommendedName>
        <fullName evidence="15">NB-ARC domain-containing protein</fullName>
    </recommendedName>
</protein>
<keyword evidence="10" id="KW-0067">ATP-binding</keyword>
<evidence type="ECO:0000256" key="8">
    <source>
        <dbReference type="ARBA" id="ARBA00022741"/>
    </source>
</evidence>
<dbReference type="Gene3D" id="1.10.8.430">
    <property type="entry name" value="Helical domain of apoptotic protease-activating factors"/>
    <property type="match status" value="1"/>
</dbReference>
<evidence type="ECO:0000256" key="6">
    <source>
        <dbReference type="ARBA" id="ARBA00022667"/>
    </source>
</evidence>
<dbReference type="Pfam" id="PF23559">
    <property type="entry name" value="WHD_DRP"/>
    <property type="match status" value="1"/>
</dbReference>
<dbReference type="InterPro" id="IPR058922">
    <property type="entry name" value="WHD_DRP"/>
</dbReference>
<reference evidence="13 14" key="1">
    <citation type="journal article" date="2021" name="Comput. Struct. Biotechnol. J.">
        <title>De novo genome assembly of the potent medicinal plant Rehmannia glutinosa using nanopore technology.</title>
        <authorList>
            <person name="Ma L."/>
            <person name="Dong C."/>
            <person name="Song C."/>
            <person name="Wang X."/>
            <person name="Zheng X."/>
            <person name="Niu Y."/>
            <person name="Chen S."/>
            <person name="Feng W."/>
        </authorList>
    </citation>
    <scope>NUCLEOTIDE SEQUENCE [LARGE SCALE GENOMIC DNA]</scope>
    <source>
        <strain evidence="13">DH-2019</strain>
    </source>
</reference>